<dbReference type="SMART" id="SM00471">
    <property type="entry name" value="HDc"/>
    <property type="match status" value="1"/>
</dbReference>
<evidence type="ECO:0000256" key="5">
    <source>
        <dbReference type="ARBA" id="ARBA00023004"/>
    </source>
</evidence>
<accession>F2NRK2</accession>
<name>F2NRK2_TRES6</name>
<evidence type="ECO:0000256" key="4">
    <source>
        <dbReference type="ARBA" id="ARBA00022801"/>
    </source>
</evidence>
<dbReference type="EMBL" id="CP002631">
    <property type="protein sequence ID" value="AEB13820.1"/>
    <property type="molecule type" value="Genomic_DNA"/>
</dbReference>
<evidence type="ECO:0000313" key="9">
    <source>
        <dbReference type="Proteomes" id="UP000006852"/>
    </source>
</evidence>
<dbReference type="GO" id="GO:0000166">
    <property type="term" value="F:nucleotide binding"/>
    <property type="evidence" value="ECO:0007669"/>
    <property type="project" value="UniProtKB-KW"/>
</dbReference>
<dbReference type="AlphaFoldDB" id="F2NRK2"/>
<keyword evidence="5" id="KW-0408">Iron</keyword>
<dbReference type="Proteomes" id="UP000006852">
    <property type="component" value="Chromosome"/>
</dbReference>
<reference evidence="9" key="2">
    <citation type="submission" date="2011-04" db="EMBL/GenBank/DDBJ databases">
        <title>The complete genome of chromosome of Treponema succinifaciens DSM 2489.</title>
        <authorList>
            <person name="Lucas S."/>
            <person name="Copeland A."/>
            <person name="Lapidus A."/>
            <person name="Bruce D."/>
            <person name="Goodwin L."/>
            <person name="Pitluck S."/>
            <person name="Peters L."/>
            <person name="Kyrpides N."/>
            <person name="Mavromatis K."/>
            <person name="Ivanova N."/>
            <person name="Ovchinnikova G."/>
            <person name="Teshima H."/>
            <person name="Detter J.C."/>
            <person name="Tapia R."/>
            <person name="Han C."/>
            <person name="Land M."/>
            <person name="Hauser L."/>
            <person name="Markowitz V."/>
            <person name="Cheng J.-F."/>
            <person name="Hugenholtz P."/>
            <person name="Woyke T."/>
            <person name="Wu D."/>
            <person name="Gronow S."/>
            <person name="Wellnitz S."/>
            <person name="Brambilla E."/>
            <person name="Klenk H.-P."/>
            <person name="Eisen J.A."/>
        </authorList>
    </citation>
    <scope>NUCLEOTIDE SEQUENCE [LARGE SCALE GENOMIC DNA]</scope>
    <source>
        <strain evidence="9">ATCC 33096 / DSM 2489 / 6091</strain>
    </source>
</reference>
<dbReference type="HOGENOM" id="CLU_089580_1_2_12"/>
<evidence type="ECO:0000256" key="6">
    <source>
        <dbReference type="ARBA" id="ARBA00049417"/>
    </source>
</evidence>
<dbReference type="InterPro" id="IPR051094">
    <property type="entry name" value="Diverse_Catalytic_Enzymes"/>
</dbReference>
<organism evidence="8 9">
    <name type="scientific">Treponema succinifaciens (strain ATCC 33096 / DSM 2489 / 6091)</name>
    <dbReference type="NCBI Taxonomy" id="869209"/>
    <lineage>
        <taxon>Bacteria</taxon>
        <taxon>Pseudomonadati</taxon>
        <taxon>Spirochaetota</taxon>
        <taxon>Spirochaetia</taxon>
        <taxon>Spirochaetales</taxon>
        <taxon>Treponemataceae</taxon>
        <taxon>Treponema</taxon>
    </lineage>
</organism>
<reference evidence="8 9" key="1">
    <citation type="journal article" date="2011" name="Stand. Genomic Sci.">
        <title>Complete genome sequence of Treponema succinifaciens type strain (6091).</title>
        <authorList>
            <person name="Han C."/>
            <person name="Gronow S."/>
            <person name="Teshima H."/>
            <person name="Lapidus A."/>
            <person name="Nolan M."/>
            <person name="Lucas S."/>
            <person name="Hammon N."/>
            <person name="Deshpande S."/>
            <person name="Cheng J.F."/>
            <person name="Zeytun A."/>
            <person name="Tapia R."/>
            <person name="Goodwin L."/>
            <person name="Pitluck S."/>
            <person name="Liolios K."/>
            <person name="Pagani I."/>
            <person name="Ivanova N."/>
            <person name="Mavromatis K."/>
            <person name="Mikhailova N."/>
            <person name="Huntemann M."/>
            <person name="Pati A."/>
            <person name="Chen A."/>
            <person name="Palaniappan K."/>
            <person name="Land M."/>
            <person name="Hauser L."/>
            <person name="Brambilla E.M."/>
            <person name="Rohde M."/>
            <person name="Goker M."/>
            <person name="Woyke T."/>
            <person name="Bristow J."/>
            <person name="Eisen J.A."/>
            <person name="Markowitz V."/>
            <person name="Hugenholtz P."/>
            <person name="Kyrpides N.C."/>
            <person name="Klenk H.P."/>
            <person name="Detter J.C."/>
        </authorList>
    </citation>
    <scope>NUCLEOTIDE SEQUENCE [LARGE SCALE GENOMIC DNA]</scope>
    <source>
        <strain evidence="9">ATCC 33096 / DSM 2489 / 6091</strain>
    </source>
</reference>
<sequence>MEAKTEQLIEKIRKYAKSVLKEKRFEHSVRVAETAAFMCGLFGYDKDIGYLAGLAHDICKNMEDSEILSLASEDGKSISEIEKNKPSLLHGRAAAVLLQEKFSVKNPDVIQAVANHTLGGLGLCLLAKIIYVADKVEPGRPQSTEEYRKKIFSMPLNEMTLFVVQENMEYLKSKQKKIAEPSYEFETDLKNQIATENSLRAS</sequence>
<evidence type="ECO:0000256" key="1">
    <source>
        <dbReference type="ARBA" id="ARBA00012506"/>
    </source>
</evidence>
<dbReference type="GO" id="GO:0008803">
    <property type="term" value="F:bis(5'-nucleosyl)-tetraphosphatase (symmetrical) activity"/>
    <property type="evidence" value="ECO:0007669"/>
    <property type="project" value="UniProtKB-EC"/>
</dbReference>
<dbReference type="InterPro" id="IPR003607">
    <property type="entry name" value="HD/PDEase_dom"/>
</dbReference>
<dbReference type="GO" id="GO:0046872">
    <property type="term" value="F:metal ion binding"/>
    <property type="evidence" value="ECO:0007669"/>
    <property type="project" value="UniProtKB-KW"/>
</dbReference>
<keyword evidence="3" id="KW-0547">Nucleotide-binding</keyword>
<evidence type="ECO:0000256" key="2">
    <source>
        <dbReference type="ARBA" id="ARBA00022723"/>
    </source>
</evidence>
<evidence type="ECO:0000259" key="7">
    <source>
        <dbReference type="SMART" id="SM00471"/>
    </source>
</evidence>
<protein>
    <recommendedName>
        <fullName evidence="1">bis(5'-nucleosyl)-tetraphosphatase (symmetrical)</fullName>
        <ecNumber evidence="1">3.6.1.41</ecNumber>
    </recommendedName>
</protein>
<dbReference type="PANTHER" id="PTHR35795:SF1">
    <property type="entry name" value="BIS(5'-NUCLEOSYL)-TETRAPHOSPHATASE, SYMMETRICAL"/>
    <property type="match status" value="1"/>
</dbReference>
<dbReference type="KEGG" id="tsu:Tresu_0896"/>
<dbReference type="Pfam" id="PF01966">
    <property type="entry name" value="HD"/>
    <property type="match status" value="1"/>
</dbReference>
<dbReference type="Gene3D" id="1.10.3210.10">
    <property type="entry name" value="Hypothetical protein af1432"/>
    <property type="match status" value="1"/>
</dbReference>
<feature type="domain" description="HD/PDEase" evidence="7">
    <location>
        <begin position="20"/>
        <end position="148"/>
    </location>
</feature>
<gene>
    <name evidence="8" type="ordered locus">Tresu_0896</name>
</gene>
<keyword evidence="9" id="KW-1185">Reference proteome</keyword>
<dbReference type="InterPro" id="IPR006674">
    <property type="entry name" value="HD_domain"/>
</dbReference>
<dbReference type="GeneID" id="302998063"/>
<evidence type="ECO:0000256" key="3">
    <source>
        <dbReference type="ARBA" id="ARBA00022741"/>
    </source>
</evidence>
<dbReference type="PANTHER" id="PTHR35795">
    <property type="entry name" value="SLR1885 PROTEIN"/>
    <property type="match status" value="1"/>
</dbReference>
<dbReference type="InterPro" id="IPR005249">
    <property type="entry name" value="YqeK"/>
</dbReference>
<keyword evidence="4" id="KW-0378">Hydrolase</keyword>
<dbReference type="NCBIfam" id="TIGR00488">
    <property type="entry name" value="bis(5'-nucleosyl)-tetraphosphatase (symmetrical) YqeK"/>
    <property type="match status" value="1"/>
</dbReference>
<dbReference type="STRING" id="869209.Tresu_0896"/>
<comment type="catalytic activity">
    <reaction evidence="6">
        <text>P(1),P(4)-bis(5'-adenosyl) tetraphosphate + H2O = 2 ADP + 2 H(+)</text>
        <dbReference type="Rhea" id="RHEA:24252"/>
        <dbReference type="ChEBI" id="CHEBI:15377"/>
        <dbReference type="ChEBI" id="CHEBI:15378"/>
        <dbReference type="ChEBI" id="CHEBI:58141"/>
        <dbReference type="ChEBI" id="CHEBI:456216"/>
        <dbReference type="EC" id="3.6.1.41"/>
    </reaction>
</comment>
<dbReference type="EC" id="3.6.1.41" evidence="1"/>
<keyword evidence="2" id="KW-0479">Metal-binding</keyword>
<evidence type="ECO:0000313" key="8">
    <source>
        <dbReference type="EMBL" id="AEB13820.1"/>
    </source>
</evidence>
<proteinExistence type="predicted"/>
<dbReference type="OrthoDB" id="5295945at2"/>
<dbReference type="SUPFAM" id="SSF109604">
    <property type="entry name" value="HD-domain/PDEase-like"/>
    <property type="match status" value="1"/>
</dbReference>
<dbReference type="CDD" id="cd00077">
    <property type="entry name" value="HDc"/>
    <property type="match status" value="1"/>
</dbReference>
<dbReference type="eggNOG" id="COG1713">
    <property type="taxonomic scope" value="Bacteria"/>
</dbReference>
<dbReference type="RefSeq" id="WP_013701113.1">
    <property type="nucleotide sequence ID" value="NC_015385.1"/>
</dbReference>